<feature type="transmembrane region" description="Helical" evidence="8">
    <location>
        <begin position="12"/>
        <end position="31"/>
    </location>
</feature>
<evidence type="ECO:0000313" key="10">
    <source>
        <dbReference type="Proteomes" id="UP000067243"/>
    </source>
</evidence>
<accession>A0A0K1P7B3</accession>
<feature type="transmembrane region" description="Helical" evidence="8">
    <location>
        <begin position="224"/>
        <end position="244"/>
    </location>
</feature>
<protein>
    <submittedName>
        <fullName evidence="9">Glycerol uptake facilitator protein</fullName>
    </submittedName>
</protein>
<dbReference type="Proteomes" id="UP000067243">
    <property type="component" value="Chromosome"/>
</dbReference>
<evidence type="ECO:0000313" key="9">
    <source>
        <dbReference type="EMBL" id="AKU79792.1"/>
    </source>
</evidence>
<organism evidence="9 10">
    <name type="scientific">Spiroplasma turonicum</name>
    <dbReference type="NCBI Taxonomy" id="216946"/>
    <lineage>
        <taxon>Bacteria</taxon>
        <taxon>Bacillati</taxon>
        <taxon>Mycoplasmatota</taxon>
        <taxon>Mollicutes</taxon>
        <taxon>Entomoplasmatales</taxon>
        <taxon>Spiroplasmataceae</taxon>
        <taxon>Spiroplasma</taxon>
    </lineage>
</organism>
<feature type="transmembrane region" description="Helical" evidence="8">
    <location>
        <begin position="176"/>
        <end position="197"/>
    </location>
</feature>
<sequence>MENWFTHFGTELLGTFILIILGNGIVANVVLKNTKGNNAGWLSITIGWSFAVIIGATIASALKGAAHLNPAVTIAFVVNGWEKNIGSLGLIPIFIIGQLIGAILAQIVIDIFYIKHITNSISDNKNNNVLAMHSTGPQYRNIFSNFFCEFFATLILVVGIFSLSNWFSSATWMGPIFVGFIVLAIGLSLGGTTGYAINPFRDLCPRIVHQLLPLKGKSNSDWSYSWIPVVAPMLAGIMGGALFLI</sequence>
<comment type="subcellular location">
    <subcellularLocation>
        <location evidence="1">Membrane</location>
        <topology evidence="1">Multi-pass membrane protein</topology>
    </subcellularLocation>
</comment>
<feature type="transmembrane region" description="Helical" evidence="8">
    <location>
        <begin position="90"/>
        <end position="114"/>
    </location>
</feature>
<dbReference type="PANTHER" id="PTHR43829:SF9">
    <property type="entry name" value="AQUAPORIN-9"/>
    <property type="match status" value="1"/>
</dbReference>
<dbReference type="PROSITE" id="PS00221">
    <property type="entry name" value="MIP"/>
    <property type="match status" value="1"/>
</dbReference>
<proteinExistence type="inferred from homology"/>
<dbReference type="SUPFAM" id="SSF81338">
    <property type="entry name" value="Aquaporin-like"/>
    <property type="match status" value="1"/>
</dbReference>
<comment type="similarity">
    <text evidence="2 7">Belongs to the MIP/aquaporin (TC 1.A.8) family.</text>
</comment>
<feature type="transmembrane region" description="Helical" evidence="8">
    <location>
        <begin position="38"/>
        <end position="62"/>
    </location>
</feature>
<evidence type="ECO:0000256" key="6">
    <source>
        <dbReference type="ARBA" id="ARBA00023136"/>
    </source>
</evidence>
<dbReference type="EMBL" id="CP012328">
    <property type="protein sequence ID" value="AKU79792.1"/>
    <property type="molecule type" value="Genomic_DNA"/>
</dbReference>
<dbReference type="GO" id="GO:0015254">
    <property type="term" value="F:glycerol channel activity"/>
    <property type="evidence" value="ECO:0007669"/>
    <property type="project" value="TreeGrafter"/>
</dbReference>
<dbReference type="AlphaFoldDB" id="A0A0K1P7B3"/>
<evidence type="ECO:0000256" key="1">
    <source>
        <dbReference type="ARBA" id="ARBA00004141"/>
    </source>
</evidence>
<keyword evidence="3 7" id="KW-0813">Transport</keyword>
<evidence type="ECO:0000256" key="5">
    <source>
        <dbReference type="ARBA" id="ARBA00022989"/>
    </source>
</evidence>
<dbReference type="Pfam" id="PF00230">
    <property type="entry name" value="MIP"/>
    <property type="match status" value="1"/>
</dbReference>
<dbReference type="PATRIC" id="fig|216946.3.peg.548"/>
<dbReference type="PRINTS" id="PR00783">
    <property type="entry name" value="MINTRINSICP"/>
</dbReference>
<dbReference type="InterPro" id="IPR023271">
    <property type="entry name" value="Aquaporin-like"/>
</dbReference>
<dbReference type="InterPro" id="IPR000425">
    <property type="entry name" value="MIP"/>
</dbReference>
<dbReference type="GO" id="GO:0005886">
    <property type="term" value="C:plasma membrane"/>
    <property type="evidence" value="ECO:0007669"/>
    <property type="project" value="TreeGrafter"/>
</dbReference>
<dbReference type="KEGG" id="stur:STURON_00546"/>
<feature type="transmembrane region" description="Helical" evidence="8">
    <location>
        <begin position="142"/>
        <end position="164"/>
    </location>
</feature>
<evidence type="ECO:0000256" key="2">
    <source>
        <dbReference type="ARBA" id="ARBA00006175"/>
    </source>
</evidence>
<evidence type="ECO:0000256" key="3">
    <source>
        <dbReference type="ARBA" id="ARBA00022448"/>
    </source>
</evidence>
<dbReference type="STRING" id="216946.STURO_v1c05440"/>
<dbReference type="InterPro" id="IPR050363">
    <property type="entry name" value="MIP/Aquaporin"/>
</dbReference>
<keyword evidence="10" id="KW-1185">Reference proteome</keyword>
<keyword evidence="5 8" id="KW-1133">Transmembrane helix</keyword>
<evidence type="ECO:0000256" key="4">
    <source>
        <dbReference type="ARBA" id="ARBA00022692"/>
    </source>
</evidence>
<evidence type="ECO:0000256" key="7">
    <source>
        <dbReference type="RuleBase" id="RU000477"/>
    </source>
</evidence>
<gene>
    <name evidence="9" type="primary">glpF1</name>
    <name evidence="9" type="ORF">STURON_00546</name>
</gene>
<dbReference type="PANTHER" id="PTHR43829">
    <property type="entry name" value="AQUAPORIN OR AQUAGLYCEROPORIN RELATED"/>
    <property type="match status" value="1"/>
</dbReference>
<dbReference type="InterPro" id="IPR022357">
    <property type="entry name" value="MIP_CS"/>
</dbReference>
<dbReference type="OrthoDB" id="9807293at2"/>
<dbReference type="RefSeq" id="WP_075048383.1">
    <property type="nucleotide sequence ID" value="NZ_CP012328.1"/>
</dbReference>
<evidence type="ECO:0000256" key="8">
    <source>
        <dbReference type="SAM" id="Phobius"/>
    </source>
</evidence>
<dbReference type="Gene3D" id="1.20.1080.10">
    <property type="entry name" value="Glycerol uptake facilitator protein"/>
    <property type="match status" value="1"/>
</dbReference>
<keyword evidence="6 8" id="KW-0472">Membrane</keyword>
<name>A0A0K1P7B3_9MOLU</name>
<keyword evidence="4 7" id="KW-0812">Transmembrane</keyword>
<reference evidence="9 10" key="1">
    <citation type="journal article" date="2015" name="Genome Announc.">
        <title>Complete Genome Sequence of Spiroplasma turonicum Strain Tab4cT, a Parasite of a Horse Fly, Haematopota sp. (Diptera: Tabanidae).</title>
        <authorList>
            <person name="Davis R.E."/>
            <person name="Shao J."/>
            <person name="Zhao Y."/>
            <person name="Gasparich G.E."/>
            <person name="Gaynor B.J."/>
            <person name="Donofrio N."/>
        </authorList>
    </citation>
    <scope>NUCLEOTIDE SEQUENCE [LARGE SCALE GENOMIC DNA]</scope>
    <source>
        <strain evidence="9 10">Tab4c</strain>
    </source>
</reference>